<feature type="domain" description="Amidohydrolase-related" evidence="1">
    <location>
        <begin position="59"/>
        <end position="389"/>
    </location>
</feature>
<comment type="caution">
    <text evidence="2">The sequence shown here is derived from an EMBL/GenBank/DDBJ whole genome shotgun (WGS) entry which is preliminary data.</text>
</comment>
<dbReference type="Pfam" id="PF01979">
    <property type="entry name" value="Amidohydro_1"/>
    <property type="match status" value="1"/>
</dbReference>
<dbReference type="EMBL" id="JAFIDA010000001">
    <property type="protein sequence ID" value="MBP1326938.1"/>
    <property type="molecule type" value="Genomic_DNA"/>
</dbReference>
<dbReference type="GO" id="GO:0016810">
    <property type="term" value="F:hydrolase activity, acting on carbon-nitrogen (but not peptide) bonds"/>
    <property type="evidence" value="ECO:0007669"/>
    <property type="project" value="InterPro"/>
</dbReference>
<dbReference type="SUPFAM" id="SSF51338">
    <property type="entry name" value="Composite domain of metallo-dependent hydrolases"/>
    <property type="match status" value="1"/>
</dbReference>
<proteinExistence type="predicted"/>
<evidence type="ECO:0000313" key="2">
    <source>
        <dbReference type="EMBL" id="MBP1326938.1"/>
    </source>
</evidence>
<reference evidence="2" key="1">
    <citation type="submission" date="2021-02" db="EMBL/GenBank/DDBJ databases">
        <title>Sequencing the genomes of 1000 actinobacteria strains.</title>
        <authorList>
            <person name="Klenk H.-P."/>
        </authorList>
    </citation>
    <scope>NUCLEOTIDE SEQUENCE</scope>
    <source>
        <strain evidence="2">DSM 22850</strain>
    </source>
</reference>
<dbReference type="Gene3D" id="3.20.20.140">
    <property type="entry name" value="Metal-dependent hydrolases"/>
    <property type="match status" value="1"/>
</dbReference>
<dbReference type="InterPro" id="IPR051781">
    <property type="entry name" value="Metallo-dep_Hydrolase"/>
</dbReference>
<protein>
    <submittedName>
        <fullName evidence="2">Imidazolonepropionase-like amidohydrolase</fullName>
    </submittedName>
</protein>
<dbReference type="CDD" id="cd01309">
    <property type="entry name" value="Met_dep_hydrolase_C"/>
    <property type="match status" value="1"/>
</dbReference>
<dbReference type="InterPro" id="IPR032466">
    <property type="entry name" value="Metal_Hydrolase"/>
</dbReference>
<dbReference type="PANTHER" id="PTHR43135:SF3">
    <property type="entry name" value="ALPHA-D-RIBOSE 1-METHYLPHOSPHONATE 5-TRIPHOSPHATE DIPHOSPHATASE"/>
    <property type="match status" value="1"/>
</dbReference>
<dbReference type="InterPro" id="IPR006680">
    <property type="entry name" value="Amidohydro-rel"/>
</dbReference>
<evidence type="ECO:0000259" key="1">
    <source>
        <dbReference type="Pfam" id="PF01979"/>
    </source>
</evidence>
<dbReference type="PANTHER" id="PTHR43135">
    <property type="entry name" value="ALPHA-D-RIBOSE 1-METHYLPHOSPHONATE 5-TRIPHOSPHATE DIPHOSPHATASE"/>
    <property type="match status" value="1"/>
</dbReference>
<name>A0A940PUA2_9MICO</name>
<evidence type="ECO:0000313" key="3">
    <source>
        <dbReference type="Proteomes" id="UP000675163"/>
    </source>
</evidence>
<sequence length="397" mass="41621">MSESEFIIVGARTLTGAGEVFEAGAVHVNDGRIVWVGEEADLVGLPSDVPRVDATGSWLTPGLIDAHSHIGAHEDGNGWAGADASELARPNTAGVRIIDAVNTEDVAFADAIGGGVTTVVIKPGSGNPIGGRTVAIKTAGSRIIDDRVVRADVSVKSALGENPKRTYESRSQSPMTRLGTAHVIRQAMSDAQDYARRRASAEVTGDQLKVDLDLEALAAVLSGELLWDLHVHRHDDIATALRIADEFGLNVVLNHGTEAHKLAEVLARRDVPVIFGPILTTRGKVECAEADPANLARLSEAGVRIALTTDHPVVPQQYLALQGSIAIRAGLSWEAAMAAVTASPAQIARIDDRVGTLAPGLDADLVLWSGDPFDAASVVRAVFIEGQRVAGVGEGLE</sequence>
<keyword evidence="3" id="KW-1185">Reference proteome</keyword>
<dbReference type="SUPFAM" id="SSF51556">
    <property type="entry name" value="Metallo-dependent hydrolases"/>
    <property type="match status" value="1"/>
</dbReference>
<dbReference type="RefSeq" id="WP_209705765.1">
    <property type="nucleotide sequence ID" value="NZ_JAFIDA010000001.1"/>
</dbReference>
<gene>
    <name evidence="2" type="ORF">JOF28_002170</name>
</gene>
<dbReference type="AlphaFoldDB" id="A0A940PUA2"/>
<dbReference type="InterPro" id="IPR011059">
    <property type="entry name" value="Metal-dep_hydrolase_composite"/>
</dbReference>
<organism evidence="2 3">
    <name type="scientific">Leucobacter exalbidus</name>
    <dbReference type="NCBI Taxonomy" id="662960"/>
    <lineage>
        <taxon>Bacteria</taxon>
        <taxon>Bacillati</taxon>
        <taxon>Actinomycetota</taxon>
        <taxon>Actinomycetes</taxon>
        <taxon>Micrococcales</taxon>
        <taxon>Microbacteriaceae</taxon>
        <taxon>Leucobacter</taxon>
    </lineage>
</organism>
<dbReference type="Proteomes" id="UP000675163">
    <property type="component" value="Unassembled WGS sequence"/>
</dbReference>
<accession>A0A940PUA2</accession>